<dbReference type="Pfam" id="PF00583">
    <property type="entry name" value="Acetyltransf_1"/>
    <property type="match status" value="1"/>
</dbReference>
<evidence type="ECO:0000313" key="3">
    <source>
        <dbReference type="Proteomes" id="UP000525987"/>
    </source>
</evidence>
<evidence type="ECO:0000259" key="1">
    <source>
        <dbReference type="PROSITE" id="PS51186"/>
    </source>
</evidence>
<dbReference type="GO" id="GO:0016747">
    <property type="term" value="F:acyltransferase activity, transferring groups other than amino-acyl groups"/>
    <property type="evidence" value="ECO:0007669"/>
    <property type="project" value="InterPro"/>
</dbReference>
<dbReference type="SUPFAM" id="SSF55729">
    <property type="entry name" value="Acyl-CoA N-acyltransferases (Nat)"/>
    <property type="match status" value="1"/>
</dbReference>
<evidence type="ECO:0000313" key="2">
    <source>
        <dbReference type="EMBL" id="MBB3139413.1"/>
    </source>
</evidence>
<reference evidence="2 3" key="1">
    <citation type="submission" date="2020-08" db="EMBL/GenBank/DDBJ databases">
        <title>Genomic Encyclopedia of Type Strains, Phase III (KMG-III): the genomes of soil and plant-associated and newly described type strains.</title>
        <authorList>
            <person name="Whitman W."/>
        </authorList>
    </citation>
    <scope>NUCLEOTIDE SEQUENCE [LARGE SCALE GENOMIC DNA]</scope>
    <source>
        <strain evidence="2 3">CECT 5995</strain>
    </source>
</reference>
<dbReference type="GO" id="GO:0005840">
    <property type="term" value="C:ribosome"/>
    <property type="evidence" value="ECO:0007669"/>
    <property type="project" value="UniProtKB-KW"/>
</dbReference>
<feature type="domain" description="N-acetyltransferase" evidence="1">
    <location>
        <begin position="7"/>
        <end position="161"/>
    </location>
</feature>
<name>A0A7W5G3L1_9GAMM</name>
<dbReference type="EMBL" id="JACHXM010000001">
    <property type="protein sequence ID" value="MBB3139413.1"/>
    <property type="molecule type" value="Genomic_DNA"/>
</dbReference>
<dbReference type="RefSeq" id="WP_183385826.1">
    <property type="nucleotide sequence ID" value="NZ_JACHXM010000001.1"/>
</dbReference>
<dbReference type="CDD" id="cd04301">
    <property type="entry name" value="NAT_SF"/>
    <property type="match status" value="1"/>
</dbReference>
<gene>
    <name evidence="2" type="ORF">FHR96_000259</name>
</gene>
<organism evidence="2 3">
    <name type="scientific">Halomonas organivorans</name>
    <dbReference type="NCBI Taxonomy" id="257772"/>
    <lineage>
        <taxon>Bacteria</taxon>
        <taxon>Pseudomonadati</taxon>
        <taxon>Pseudomonadota</taxon>
        <taxon>Gammaproteobacteria</taxon>
        <taxon>Oceanospirillales</taxon>
        <taxon>Halomonadaceae</taxon>
        <taxon>Halomonas</taxon>
    </lineage>
</organism>
<keyword evidence="2" id="KW-0687">Ribonucleoprotein</keyword>
<dbReference type="InterPro" id="IPR016181">
    <property type="entry name" value="Acyl_CoA_acyltransferase"/>
</dbReference>
<dbReference type="PROSITE" id="PS51186">
    <property type="entry name" value="GNAT"/>
    <property type="match status" value="1"/>
</dbReference>
<keyword evidence="3" id="KW-1185">Reference proteome</keyword>
<protein>
    <submittedName>
        <fullName evidence="2">Ribosomal protein S18 acetylase RimI-like enzyme</fullName>
    </submittedName>
</protein>
<accession>A0A7W5G3L1</accession>
<comment type="caution">
    <text evidence="2">The sequence shown here is derived from an EMBL/GenBank/DDBJ whole genome shotgun (WGS) entry which is preliminary data.</text>
</comment>
<dbReference type="Proteomes" id="UP000525987">
    <property type="component" value="Unassembled WGS sequence"/>
</dbReference>
<dbReference type="InterPro" id="IPR000182">
    <property type="entry name" value="GNAT_dom"/>
</dbReference>
<sequence>MPNQKTRVLRPLEASRLNTLQGWFPDAASCRRWGGPAFRYPFTAQSFREDLGFDELASFGLLGEGGELLGVGQHAERWGRCHLMRLAIAPEARGRGLGGELVRRLARVGQASLGVEHCSLFVFPDNPAISLYRRLGFAEAALPPGEAAPEGCRYLVAELVRSGPSG</sequence>
<dbReference type="Gene3D" id="3.40.630.30">
    <property type="match status" value="1"/>
</dbReference>
<dbReference type="AlphaFoldDB" id="A0A7W5G3L1"/>
<keyword evidence="2" id="KW-0689">Ribosomal protein</keyword>
<proteinExistence type="predicted"/>